<dbReference type="InterPro" id="IPR003768">
    <property type="entry name" value="ScpA"/>
</dbReference>
<dbReference type="PANTHER" id="PTHR33969">
    <property type="entry name" value="SEGREGATION AND CONDENSATION PROTEIN A"/>
    <property type="match status" value="1"/>
</dbReference>
<accession>A0A2H0TWD3</accession>
<dbReference type="Proteomes" id="UP000231530">
    <property type="component" value="Unassembled WGS sequence"/>
</dbReference>
<dbReference type="AlphaFoldDB" id="A0A2H0TWD3"/>
<protein>
    <recommendedName>
        <fullName evidence="1">Segregation and condensation protein A</fullName>
    </recommendedName>
</protein>
<dbReference type="Pfam" id="PF02616">
    <property type="entry name" value="SMC_ScpA"/>
    <property type="match status" value="1"/>
</dbReference>
<sequence length="229" mass="26383">MDLTLKQFTGPFDLLLSLVEQQELKITEITLSEVTEQYLLHLDSMEEDQAEELADFLVVAAKLLYLKSKRLLPEFLPEEEEDTDGLEAQLKLYKQFVDASKGIDQLWQNKSISAFRHEPPRVAETFVLPPGLTLEKLEQSMVHLVSRIAPPKQLPKTHIDRGISLKERIDRIRTLLKQKKQFRFSDALEDAHNKTEIIIGFLAILELVKQQSLRLDQDGTYGDIMITRT</sequence>
<dbReference type="InterPro" id="IPR023093">
    <property type="entry name" value="ScpA-like_C"/>
</dbReference>
<dbReference type="EMBL" id="PFBY01000024">
    <property type="protein sequence ID" value="PIR76474.1"/>
    <property type="molecule type" value="Genomic_DNA"/>
</dbReference>
<evidence type="ECO:0000313" key="3">
    <source>
        <dbReference type="Proteomes" id="UP000231530"/>
    </source>
</evidence>
<proteinExistence type="predicted"/>
<dbReference type="Gene3D" id="6.10.250.2410">
    <property type="match status" value="1"/>
</dbReference>
<dbReference type="Gene3D" id="1.10.10.580">
    <property type="entry name" value="Structural maintenance of chromosome 1. Chain E"/>
    <property type="match status" value="1"/>
</dbReference>
<comment type="caution">
    <text evidence="2">The sequence shown here is derived from an EMBL/GenBank/DDBJ whole genome shotgun (WGS) entry which is preliminary data.</text>
</comment>
<dbReference type="PANTHER" id="PTHR33969:SF2">
    <property type="entry name" value="SEGREGATION AND CONDENSATION PROTEIN A"/>
    <property type="match status" value="1"/>
</dbReference>
<reference evidence="3" key="1">
    <citation type="submission" date="2017-09" db="EMBL/GenBank/DDBJ databases">
        <title>Depth-based differentiation of microbial function through sediment-hosted aquifers and enrichment of novel symbionts in the deep terrestrial subsurface.</title>
        <authorList>
            <person name="Probst A.J."/>
            <person name="Ladd B."/>
            <person name="Jarett J.K."/>
            <person name="Geller-Mcgrath D.E."/>
            <person name="Sieber C.M.K."/>
            <person name="Emerson J.B."/>
            <person name="Anantharaman K."/>
            <person name="Thomas B.C."/>
            <person name="Malmstrom R."/>
            <person name="Stieglmeier M."/>
            <person name="Klingl A."/>
            <person name="Woyke T."/>
            <person name="Ryan C.M."/>
            <person name="Banfield J.F."/>
        </authorList>
    </citation>
    <scope>NUCLEOTIDE SEQUENCE [LARGE SCALE GENOMIC DNA]</scope>
</reference>
<evidence type="ECO:0000256" key="1">
    <source>
        <dbReference type="ARBA" id="ARBA00044777"/>
    </source>
</evidence>
<evidence type="ECO:0000313" key="2">
    <source>
        <dbReference type="EMBL" id="PIR76474.1"/>
    </source>
</evidence>
<gene>
    <name evidence="2" type="ORF">COU32_01945</name>
</gene>
<organism evidence="2 3">
    <name type="scientific">Candidatus Magasanikbacteria bacterium CG10_big_fil_rev_8_21_14_0_10_42_10</name>
    <dbReference type="NCBI Taxonomy" id="1974649"/>
    <lineage>
        <taxon>Bacteria</taxon>
        <taxon>Candidatus Magasanikiibacteriota</taxon>
    </lineage>
</organism>
<name>A0A2H0TWD3_9BACT</name>